<sequence length="117" mass="14032">NIFDRQLYKSLLSKELIKNERDIILSRSLDRYQIFYQQQDNNWIIMFINNNIPPEDHVKQENLLIAAIIPGPKSPKDFNSFMYPIIEYYAKMVGNKKILFYAFLFQFGVEIYQQLES</sequence>
<name>A0ABN7VVT8_GIGMA</name>
<reference evidence="1 2" key="1">
    <citation type="submission" date="2021-06" db="EMBL/GenBank/DDBJ databases">
        <authorList>
            <person name="Kallberg Y."/>
            <person name="Tangrot J."/>
            <person name="Rosling A."/>
        </authorList>
    </citation>
    <scope>NUCLEOTIDE SEQUENCE [LARGE SCALE GENOMIC DNA]</scope>
    <source>
        <strain evidence="1 2">120-4 pot B 10/14</strain>
    </source>
</reference>
<dbReference type="Pfam" id="PF02992">
    <property type="entry name" value="Transposase_21"/>
    <property type="match status" value="1"/>
</dbReference>
<gene>
    <name evidence="1" type="ORF">GMARGA_LOCUS23463</name>
</gene>
<evidence type="ECO:0000313" key="2">
    <source>
        <dbReference type="Proteomes" id="UP000789901"/>
    </source>
</evidence>
<protein>
    <submittedName>
        <fullName evidence="1">11993_t:CDS:1</fullName>
    </submittedName>
</protein>
<organism evidence="1 2">
    <name type="scientific">Gigaspora margarita</name>
    <dbReference type="NCBI Taxonomy" id="4874"/>
    <lineage>
        <taxon>Eukaryota</taxon>
        <taxon>Fungi</taxon>
        <taxon>Fungi incertae sedis</taxon>
        <taxon>Mucoromycota</taxon>
        <taxon>Glomeromycotina</taxon>
        <taxon>Glomeromycetes</taxon>
        <taxon>Diversisporales</taxon>
        <taxon>Gigasporaceae</taxon>
        <taxon>Gigaspora</taxon>
    </lineage>
</organism>
<comment type="caution">
    <text evidence="1">The sequence shown here is derived from an EMBL/GenBank/DDBJ whole genome shotgun (WGS) entry which is preliminary data.</text>
</comment>
<feature type="non-terminal residue" evidence="1">
    <location>
        <position position="1"/>
    </location>
</feature>
<dbReference type="Proteomes" id="UP000789901">
    <property type="component" value="Unassembled WGS sequence"/>
</dbReference>
<evidence type="ECO:0000313" key="1">
    <source>
        <dbReference type="EMBL" id="CAG8802666.1"/>
    </source>
</evidence>
<accession>A0ABN7VVT8</accession>
<keyword evidence="2" id="KW-1185">Reference proteome</keyword>
<dbReference type="InterPro" id="IPR004242">
    <property type="entry name" value="Transposase_21"/>
</dbReference>
<dbReference type="EMBL" id="CAJVQB010023778">
    <property type="protein sequence ID" value="CAG8802666.1"/>
    <property type="molecule type" value="Genomic_DNA"/>
</dbReference>
<proteinExistence type="predicted"/>